<gene>
    <name evidence="1" type="ORF">TIFTF001_004635</name>
</gene>
<name>A0AA87ZGW0_FICCA</name>
<protein>
    <submittedName>
        <fullName evidence="1">Uncharacterized protein</fullName>
    </submittedName>
</protein>
<dbReference type="EMBL" id="BTGU01000004">
    <property type="protein sequence ID" value="GMN34342.1"/>
    <property type="molecule type" value="Genomic_DNA"/>
</dbReference>
<evidence type="ECO:0000313" key="1">
    <source>
        <dbReference type="EMBL" id="GMN34342.1"/>
    </source>
</evidence>
<evidence type="ECO:0000313" key="2">
    <source>
        <dbReference type="Proteomes" id="UP001187192"/>
    </source>
</evidence>
<accession>A0AA87ZGW0</accession>
<keyword evidence="2" id="KW-1185">Reference proteome</keyword>
<sequence length="55" mass="5882">MGQFLKCANSGGLCLSHRPSPQGLPNNPFDKSFQTLLSLSVLGEGNLGGQMFSLW</sequence>
<proteinExistence type="predicted"/>
<dbReference type="Proteomes" id="UP001187192">
    <property type="component" value="Unassembled WGS sequence"/>
</dbReference>
<dbReference type="AlphaFoldDB" id="A0AA87ZGW0"/>
<comment type="caution">
    <text evidence="1">The sequence shown here is derived from an EMBL/GenBank/DDBJ whole genome shotgun (WGS) entry which is preliminary data.</text>
</comment>
<organism evidence="1 2">
    <name type="scientific">Ficus carica</name>
    <name type="common">Common fig</name>
    <dbReference type="NCBI Taxonomy" id="3494"/>
    <lineage>
        <taxon>Eukaryota</taxon>
        <taxon>Viridiplantae</taxon>
        <taxon>Streptophyta</taxon>
        <taxon>Embryophyta</taxon>
        <taxon>Tracheophyta</taxon>
        <taxon>Spermatophyta</taxon>
        <taxon>Magnoliopsida</taxon>
        <taxon>eudicotyledons</taxon>
        <taxon>Gunneridae</taxon>
        <taxon>Pentapetalae</taxon>
        <taxon>rosids</taxon>
        <taxon>fabids</taxon>
        <taxon>Rosales</taxon>
        <taxon>Moraceae</taxon>
        <taxon>Ficeae</taxon>
        <taxon>Ficus</taxon>
    </lineage>
</organism>
<reference evidence="1" key="1">
    <citation type="submission" date="2023-07" db="EMBL/GenBank/DDBJ databases">
        <title>draft genome sequence of fig (Ficus carica).</title>
        <authorList>
            <person name="Takahashi T."/>
            <person name="Nishimura K."/>
        </authorList>
    </citation>
    <scope>NUCLEOTIDE SEQUENCE</scope>
</reference>